<dbReference type="PANTHER" id="PTHR44757">
    <property type="entry name" value="DIGUANYLATE CYCLASE DGCP"/>
    <property type="match status" value="1"/>
</dbReference>
<comment type="caution">
    <text evidence="4">The sequence shown here is derived from an EMBL/GenBank/DDBJ whole genome shotgun (WGS) entry which is preliminary data.</text>
</comment>
<gene>
    <name evidence="4" type="ORF">ACFQS8_00690</name>
</gene>
<dbReference type="Pfam" id="PF00563">
    <property type="entry name" value="EAL"/>
    <property type="match status" value="1"/>
</dbReference>
<dbReference type="InterPro" id="IPR043128">
    <property type="entry name" value="Rev_trsase/Diguanyl_cyclase"/>
</dbReference>
<feature type="transmembrane region" description="Helical" evidence="1">
    <location>
        <begin position="276"/>
        <end position="297"/>
    </location>
</feature>
<dbReference type="InterPro" id="IPR052155">
    <property type="entry name" value="Biofilm_reg_signaling"/>
</dbReference>
<dbReference type="Proteomes" id="UP001596492">
    <property type="component" value="Unassembled WGS sequence"/>
</dbReference>
<dbReference type="RefSeq" id="WP_382164739.1">
    <property type="nucleotide sequence ID" value="NZ_JBHTBR010000002.1"/>
</dbReference>
<evidence type="ECO:0000313" key="4">
    <source>
        <dbReference type="EMBL" id="MFC7290118.1"/>
    </source>
</evidence>
<dbReference type="Pfam" id="PF00990">
    <property type="entry name" value="GGDEF"/>
    <property type="match status" value="1"/>
</dbReference>
<evidence type="ECO:0000259" key="2">
    <source>
        <dbReference type="PROSITE" id="PS50883"/>
    </source>
</evidence>
<feature type="domain" description="EAL" evidence="2">
    <location>
        <begin position="482"/>
        <end position="732"/>
    </location>
</feature>
<dbReference type="Gene3D" id="3.30.70.270">
    <property type="match status" value="1"/>
</dbReference>
<proteinExistence type="predicted"/>
<keyword evidence="1" id="KW-1133">Transmembrane helix</keyword>
<dbReference type="InterPro" id="IPR000160">
    <property type="entry name" value="GGDEF_dom"/>
</dbReference>
<dbReference type="InterPro" id="IPR029787">
    <property type="entry name" value="Nucleotide_cyclase"/>
</dbReference>
<feature type="transmembrane region" description="Helical" evidence="1">
    <location>
        <begin position="12"/>
        <end position="31"/>
    </location>
</feature>
<dbReference type="NCBIfam" id="TIGR00254">
    <property type="entry name" value="GGDEF"/>
    <property type="match status" value="1"/>
</dbReference>
<dbReference type="SUPFAM" id="SSF141868">
    <property type="entry name" value="EAL domain-like"/>
    <property type="match status" value="1"/>
</dbReference>
<dbReference type="SUPFAM" id="SSF55073">
    <property type="entry name" value="Nucleotide cyclase"/>
    <property type="match status" value="1"/>
</dbReference>
<evidence type="ECO:0000313" key="5">
    <source>
        <dbReference type="Proteomes" id="UP001596492"/>
    </source>
</evidence>
<protein>
    <submittedName>
        <fullName evidence="4">Bifunctional diguanylate cyclase/phosphodiesterase</fullName>
    </submittedName>
</protein>
<sequence>MHSISTIDKRETLIGSVIGFFLIFCIGYYIYTSVVGVETLATERKQNELVSSGLLLETKVIGLRKLEKDFAIERKLELLSEFETIFGEIYSEIDARWLPLDIEEAVQLQSGLLKYHASARKLFEFHKSIGLDQNSGLEGQLRIAAHSAESKIQELGDSELLANLMYLRRHEKDFMLRDEPKYMQRYFDRMHMLKAQIEERIGQTSLKRDLILNLEDYSRNFTKWSENRQRLNNTIEEIDQAFAIVDSVMSTLIRLSFERAKYAKDQGNIHRSLSQLSILLLGLLGAIGIGLLVSVIYRHKKLSLEIDKLAYIDALTSLPNRRCFFRELKELNGPKAHVYSTLSVGIIDLDGFKAVNDIHGHGAGDQLLSAVGRRLEGLMDEGVFLARLGGDEFGIIVSNGGTEDDLAALGATICASLKSPFTLNDAVVRIAGTVGFAQLQATKHLSESLFECADYALYHAKENCKGTSVTFSTQHELQISGKRKMEQCLLDADLEAELQVFFQPIVDCVAGHVVGMEALARWTSPVIGVVPPDKFIPAAENLGIVGGLSSILLRKALAAAKSWPENTYLSFNLSAIDISSNETALNLMAIIMKSGFAPHRIVFEITETTMMLNFQHANEVLKPFRNMGVGIALDDFGTGYSSLSYIQKMPIDRLKIDRAFISDIETRKTTRDIMMTIVDLCRSLDVTCIVEGVETYKQLETVQLLGCQLIQGYYFSKPLNIENAQSFLEGRSSQSVNDWHCGVRSA</sequence>
<feature type="domain" description="GGDEF" evidence="3">
    <location>
        <begin position="340"/>
        <end position="474"/>
    </location>
</feature>
<dbReference type="Gene3D" id="3.20.20.450">
    <property type="entry name" value="EAL domain"/>
    <property type="match status" value="1"/>
</dbReference>
<organism evidence="4 5">
    <name type="scientific">Hirschia litorea</name>
    <dbReference type="NCBI Taxonomy" id="1199156"/>
    <lineage>
        <taxon>Bacteria</taxon>
        <taxon>Pseudomonadati</taxon>
        <taxon>Pseudomonadota</taxon>
        <taxon>Alphaproteobacteria</taxon>
        <taxon>Hyphomonadales</taxon>
        <taxon>Hyphomonadaceae</taxon>
        <taxon>Hirschia</taxon>
    </lineage>
</organism>
<keyword evidence="1" id="KW-0472">Membrane</keyword>
<dbReference type="PROSITE" id="PS50887">
    <property type="entry name" value="GGDEF"/>
    <property type="match status" value="1"/>
</dbReference>
<dbReference type="SMART" id="SM00052">
    <property type="entry name" value="EAL"/>
    <property type="match status" value="1"/>
</dbReference>
<dbReference type="SMART" id="SM01358">
    <property type="entry name" value="HBM"/>
    <property type="match status" value="1"/>
</dbReference>
<name>A0ABW2IGJ1_9PROT</name>
<dbReference type="CDD" id="cd01949">
    <property type="entry name" value="GGDEF"/>
    <property type="match status" value="1"/>
</dbReference>
<evidence type="ECO:0000259" key="3">
    <source>
        <dbReference type="PROSITE" id="PS50887"/>
    </source>
</evidence>
<dbReference type="PANTHER" id="PTHR44757:SF2">
    <property type="entry name" value="BIOFILM ARCHITECTURE MAINTENANCE PROTEIN MBAA"/>
    <property type="match status" value="1"/>
</dbReference>
<dbReference type="CDD" id="cd01948">
    <property type="entry name" value="EAL"/>
    <property type="match status" value="1"/>
</dbReference>
<keyword evidence="5" id="KW-1185">Reference proteome</keyword>
<evidence type="ECO:0000256" key="1">
    <source>
        <dbReference type="SAM" id="Phobius"/>
    </source>
</evidence>
<dbReference type="PROSITE" id="PS50883">
    <property type="entry name" value="EAL"/>
    <property type="match status" value="1"/>
</dbReference>
<dbReference type="EMBL" id="JBHTBR010000002">
    <property type="protein sequence ID" value="MFC7290118.1"/>
    <property type="molecule type" value="Genomic_DNA"/>
</dbReference>
<dbReference type="SMART" id="SM00267">
    <property type="entry name" value="GGDEF"/>
    <property type="match status" value="1"/>
</dbReference>
<accession>A0ABW2IGJ1</accession>
<dbReference type="InterPro" id="IPR032255">
    <property type="entry name" value="HBM"/>
</dbReference>
<dbReference type="InterPro" id="IPR001633">
    <property type="entry name" value="EAL_dom"/>
</dbReference>
<keyword evidence="1" id="KW-0812">Transmembrane</keyword>
<dbReference type="InterPro" id="IPR035919">
    <property type="entry name" value="EAL_sf"/>
</dbReference>
<reference evidence="5" key="1">
    <citation type="journal article" date="2019" name="Int. J. Syst. Evol. Microbiol.">
        <title>The Global Catalogue of Microorganisms (GCM) 10K type strain sequencing project: providing services to taxonomists for standard genome sequencing and annotation.</title>
        <authorList>
            <consortium name="The Broad Institute Genomics Platform"/>
            <consortium name="The Broad Institute Genome Sequencing Center for Infectious Disease"/>
            <person name="Wu L."/>
            <person name="Ma J."/>
        </authorList>
    </citation>
    <scope>NUCLEOTIDE SEQUENCE [LARGE SCALE GENOMIC DNA]</scope>
    <source>
        <strain evidence="5">CCUG 51308</strain>
    </source>
</reference>